<dbReference type="RefSeq" id="WP_059223105.1">
    <property type="nucleotide sequence ID" value="NZ_LMVH01000002.1"/>
</dbReference>
<dbReference type="Gene3D" id="3.40.50.300">
    <property type="entry name" value="P-loop containing nucleotide triphosphate hydrolases"/>
    <property type="match status" value="2"/>
</dbReference>
<dbReference type="AlphaFoldDB" id="A0A117MW40"/>
<reference evidence="2 3" key="1">
    <citation type="submission" date="2015-10" db="EMBL/GenBank/DDBJ databases">
        <authorList>
            <person name="Gilbert D.G."/>
        </authorList>
    </citation>
    <scope>NUCLEOTIDE SEQUENCE [LARGE SCALE GENOMIC DNA]</scope>
    <source>
        <strain evidence="2 3">ChDC F311</strain>
    </source>
</reference>
<evidence type="ECO:0000313" key="2">
    <source>
        <dbReference type="EMBL" id="KUL97877.1"/>
    </source>
</evidence>
<dbReference type="Proteomes" id="UP000054800">
    <property type="component" value="Unassembled WGS sequence"/>
</dbReference>
<dbReference type="InterPro" id="IPR002789">
    <property type="entry name" value="HerA_central"/>
</dbReference>
<evidence type="ECO:0000313" key="3">
    <source>
        <dbReference type="Proteomes" id="UP000054800"/>
    </source>
</evidence>
<proteinExistence type="predicted"/>
<dbReference type="Pfam" id="PF01935">
    <property type="entry name" value="DUF87"/>
    <property type="match status" value="1"/>
</dbReference>
<dbReference type="InterPro" id="IPR027417">
    <property type="entry name" value="P-loop_NTPase"/>
</dbReference>
<comment type="caution">
    <text evidence="2">The sequence shown here is derived from an EMBL/GenBank/DDBJ whole genome shotgun (WGS) entry which is preliminary data.</text>
</comment>
<dbReference type="InterPro" id="IPR008571">
    <property type="entry name" value="HerA-like"/>
</dbReference>
<feature type="domain" description="Helicase HerA central" evidence="1">
    <location>
        <begin position="134"/>
        <end position="307"/>
    </location>
</feature>
<evidence type="ECO:0000259" key="1">
    <source>
        <dbReference type="Pfam" id="PF01935"/>
    </source>
</evidence>
<sequence length="599" mass="69450">MLSSIGVVRKVFFNKIVIEIDDMKKLNQNYKGDIYSCEGLDTFILLEKSYEEKLIYQISALYDEEKPLEKEDNSKFQVKAYFEAVPIGNIIKEKFEYGIERYPLLGDEVYLASKEELNKILGNDLEINENNFIIGELSNKKGYYPKINIDNFFTTHISILGNTGSGKSTTIKTIIKKLSEKIDKNFKKENVNFYIFDIHNEYTNISSELSNKISLEEISIPLELLKKEDWLNLVLPSTAIQLPILINTLKLGNLLEKKSSDNISNWIKVYCAKKLYESQQTDAVAKRNKIISFLSEIDDENIKKNLSNYDSKYSNFSTQIVEKNFLSSLDNYILKYIGENTAEEFLYVNLRDAEVSIKDIMTLKIALDTILSIEEAKGGNQIRNYCSPLITRVDNLINQYSKTLFSNEENKLKRFNLLLGHKDKAFEIINCSGYDNHDLLFITSFILNNIYEREKKNRKNNEKNLIHFIFDEAHTYISENMDITNFNPIAVFEKIAKEGRKFGLFMILSSQRPSELSKTVLSQCNNFILHRIRNNIDLEQMRKSIPYILDAKLLRLSYLKTGHALVVGEGFNIQLELKIYNDIEDKSSETFKPSEVWKN</sequence>
<name>A0A117MW40_FUSNC</name>
<dbReference type="PANTHER" id="PTHR42957:SF1">
    <property type="entry name" value="HELICASE MJ1565-RELATED"/>
    <property type="match status" value="1"/>
</dbReference>
<accession>A0A117MW40</accession>
<dbReference type="PANTHER" id="PTHR42957">
    <property type="entry name" value="HELICASE MJ1565-RELATED"/>
    <property type="match status" value="1"/>
</dbReference>
<organism evidence="2 3">
    <name type="scientific">Fusobacterium nucleatum subsp. nucleatum</name>
    <dbReference type="NCBI Taxonomy" id="76856"/>
    <lineage>
        <taxon>Bacteria</taxon>
        <taxon>Fusobacteriati</taxon>
        <taxon>Fusobacteriota</taxon>
        <taxon>Fusobacteriia</taxon>
        <taxon>Fusobacteriales</taxon>
        <taxon>Fusobacteriaceae</taxon>
        <taxon>Fusobacterium</taxon>
    </lineage>
</organism>
<gene>
    <name evidence="2" type="ORF">RO03_10735</name>
</gene>
<dbReference type="SUPFAM" id="SSF52540">
    <property type="entry name" value="P-loop containing nucleoside triphosphate hydrolases"/>
    <property type="match status" value="1"/>
</dbReference>
<protein>
    <recommendedName>
        <fullName evidence="1">Helicase HerA central domain-containing protein</fullName>
    </recommendedName>
</protein>
<dbReference type="EMBL" id="LMVH01000002">
    <property type="protein sequence ID" value="KUL97877.1"/>
    <property type="molecule type" value="Genomic_DNA"/>
</dbReference>
<dbReference type="OrthoDB" id="9806951at2"/>